<dbReference type="InterPro" id="IPR036291">
    <property type="entry name" value="NAD(P)-bd_dom_sf"/>
</dbReference>
<keyword evidence="2" id="KW-0560">Oxidoreductase</keyword>
<evidence type="ECO:0000256" key="2">
    <source>
        <dbReference type="ARBA" id="ARBA00023002"/>
    </source>
</evidence>
<protein>
    <submittedName>
        <fullName evidence="3">Enoyl-[acyl-carrier-protein] reductase [NADPH] FabL</fullName>
    </submittedName>
</protein>
<organism evidence="3 4">
    <name type="scientific">Mycolicibacterium moriokaense</name>
    <dbReference type="NCBI Taxonomy" id="39691"/>
    <lineage>
        <taxon>Bacteria</taxon>
        <taxon>Bacillati</taxon>
        <taxon>Actinomycetota</taxon>
        <taxon>Actinomycetes</taxon>
        <taxon>Mycobacteriales</taxon>
        <taxon>Mycobacteriaceae</taxon>
        <taxon>Mycolicibacterium</taxon>
    </lineage>
</organism>
<dbReference type="SUPFAM" id="SSF51735">
    <property type="entry name" value="NAD(P)-binding Rossmann-fold domains"/>
    <property type="match status" value="1"/>
</dbReference>
<dbReference type="EMBL" id="AP022560">
    <property type="protein sequence ID" value="BBX02669.1"/>
    <property type="molecule type" value="Genomic_DNA"/>
</dbReference>
<gene>
    <name evidence="3" type="primary">fabL</name>
    <name evidence="3" type="ORF">MMOR_36050</name>
</gene>
<dbReference type="GO" id="GO:0016491">
    <property type="term" value="F:oxidoreductase activity"/>
    <property type="evidence" value="ECO:0007669"/>
    <property type="project" value="UniProtKB-KW"/>
</dbReference>
<accession>A0AAD1HCU7</accession>
<dbReference type="KEGG" id="mmor:MMOR_36050"/>
<reference evidence="3 4" key="1">
    <citation type="journal article" date="2019" name="Emerg. Microbes Infect.">
        <title>Comprehensive subspecies identification of 175 nontuberculous mycobacteria species based on 7547 genomic profiles.</title>
        <authorList>
            <person name="Matsumoto Y."/>
            <person name="Kinjo T."/>
            <person name="Motooka D."/>
            <person name="Nabeya D."/>
            <person name="Jung N."/>
            <person name="Uechi K."/>
            <person name="Horii T."/>
            <person name="Iida T."/>
            <person name="Fujita J."/>
            <person name="Nakamura S."/>
        </authorList>
    </citation>
    <scope>NUCLEOTIDE SEQUENCE [LARGE SCALE GENOMIC DNA]</scope>
    <source>
        <strain evidence="3 4">JCM 6375</strain>
    </source>
</reference>
<dbReference type="Pfam" id="PF13561">
    <property type="entry name" value="adh_short_C2"/>
    <property type="match status" value="1"/>
</dbReference>
<dbReference type="PANTHER" id="PTHR43639">
    <property type="entry name" value="OXIDOREDUCTASE, SHORT-CHAIN DEHYDROGENASE/REDUCTASE FAMILY (AFU_ORTHOLOGUE AFUA_5G02870)"/>
    <property type="match status" value="1"/>
</dbReference>
<name>A0AAD1HCU7_9MYCO</name>
<dbReference type="InterPro" id="IPR002347">
    <property type="entry name" value="SDR_fam"/>
</dbReference>
<dbReference type="PRINTS" id="PR00081">
    <property type="entry name" value="GDHRDH"/>
</dbReference>
<dbReference type="PANTHER" id="PTHR43639:SF1">
    <property type="entry name" value="SHORT-CHAIN DEHYDROGENASE_REDUCTASE FAMILY PROTEIN"/>
    <property type="match status" value="1"/>
</dbReference>
<keyword evidence="4" id="KW-1185">Reference proteome</keyword>
<comment type="similarity">
    <text evidence="1">Belongs to the short-chain dehydrogenases/reductases (SDR) family.</text>
</comment>
<proteinExistence type="inferred from homology"/>
<evidence type="ECO:0000256" key="1">
    <source>
        <dbReference type="ARBA" id="ARBA00006484"/>
    </source>
</evidence>
<sequence>MTILVTGGTKGIGRAIAERFAAPGVRVFVGYASDDDAARQTAAAIERKGGEPYLLKHDVGDPEECRRLVDIVGNHASVLNQLVHCAVAAPWGGLLDVPDDEVMRSVRVNALAVLDVVRAARPLLTRGSVIAAISSRGSSMVVPGYGPVAIAKALMEASMRYLAVELGPAGIRTHVVEVTAVLTDTYRAIVPDAERKIAQIGVNSPAGRPVTADDVADALEWLASDGAQMISGRTIVLDGAANLRV</sequence>
<evidence type="ECO:0000313" key="4">
    <source>
        <dbReference type="Proteomes" id="UP000466681"/>
    </source>
</evidence>
<dbReference type="Gene3D" id="3.40.50.720">
    <property type="entry name" value="NAD(P)-binding Rossmann-like Domain"/>
    <property type="match status" value="1"/>
</dbReference>
<evidence type="ECO:0000313" key="3">
    <source>
        <dbReference type="EMBL" id="BBX02669.1"/>
    </source>
</evidence>
<dbReference type="RefSeq" id="WP_163658143.1">
    <property type="nucleotide sequence ID" value="NZ_AP022560.1"/>
</dbReference>
<dbReference type="AlphaFoldDB" id="A0AAD1HCU7"/>
<dbReference type="Proteomes" id="UP000466681">
    <property type="component" value="Chromosome"/>
</dbReference>